<feature type="domain" description="4'-phosphopantetheinyl transferase" evidence="2">
    <location>
        <begin position="104"/>
        <end position="178"/>
    </location>
</feature>
<proteinExistence type="predicted"/>
<evidence type="ECO:0000256" key="1">
    <source>
        <dbReference type="ARBA" id="ARBA00022679"/>
    </source>
</evidence>
<dbReference type="PANTHER" id="PTHR12215:SF10">
    <property type="entry name" value="L-AMINOADIPATE-SEMIALDEHYDE DEHYDROGENASE-PHOSPHOPANTETHEINYL TRANSFERASE"/>
    <property type="match status" value="1"/>
</dbReference>
<dbReference type="GO" id="GO:0005829">
    <property type="term" value="C:cytosol"/>
    <property type="evidence" value="ECO:0007669"/>
    <property type="project" value="TreeGrafter"/>
</dbReference>
<dbReference type="GO" id="GO:0008897">
    <property type="term" value="F:holo-[acyl-carrier-protein] synthase activity"/>
    <property type="evidence" value="ECO:0007669"/>
    <property type="project" value="UniProtKB-EC"/>
</dbReference>
<keyword evidence="1 3" id="KW-0808">Transferase</keyword>
<dbReference type="EMBL" id="UOEP01000002">
    <property type="protein sequence ID" value="VAW12429.1"/>
    <property type="molecule type" value="Genomic_DNA"/>
</dbReference>
<name>A0A3B0TJU6_9ZZZZ</name>
<organism evidence="3">
    <name type="scientific">hydrothermal vent metagenome</name>
    <dbReference type="NCBI Taxonomy" id="652676"/>
    <lineage>
        <taxon>unclassified sequences</taxon>
        <taxon>metagenomes</taxon>
        <taxon>ecological metagenomes</taxon>
    </lineage>
</organism>
<gene>
    <name evidence="3" type="ORF">MNBD_BACTEROID01-233</name>
</gene>
<dbReference type="InterPro" id="IPR037143">
    <property type="entry name" value="4-PPantetheinyl_Trfase_dom_sf"/>
</dbReference>
<dbReference type="GO" id="GO:0000287">
    <property type="term" value="F:magnesium ion binding"/>
    <property type="evidence" value="ECO:0007669"/>
    <property type="project" value="InterPro"/>
</dbReference>
<dbReference type="PANTHER" id="PTHR12215">
    <property type="entry name" value="PHOSPHOPANTETHEINE TRANSFERASE"/>
    <property type="match status" value="1"/>
</dbReference>
<dbReference type="Pfam" id="PF01648">
    <property type="entry name" value="ACPS"/>
    <property type="match status" value="1"/>
</dbReference>
<dbReference type="SUPFAM" id="SSF56214">
    <property type="entry name" value="4'-phosphopantetheinyl transferase"/>
    <property type="match status" value="2"/>
</dbReference>
<sequence>MPLVKKITVKGGVVGIWQLSEKPGEFGNLQLSSADSAKFNEITYEKRKVEFLAVRALLLELAGERCEIGYHPDGRPYLPNKKIEISISHSKDFVAVILNKNQAGIDIEVEGREINKIAKKFLSGYELLCIEKSTDKERSLLLYWCAKEAIFKTTRHQGVDFRKQIAIKPFKVSAEGALYAVLTVGHKNTCLTLEYRFFKNNAVVWCVYGY</sequence>
<dbReference type="GO" id="GO:0019878">
    <property type="term" value="P:lysine biosynthetic process via aminoadipic acid"/>
    <property type="evidence" value="ECO:0007669"/>
    <property type="project" value="TreeGrafter"/>
</dbReference>
<evidence type="ECO:0000313" key="3">
    <source>
        <dbReference type="EMBL" id="VAW12429.1"/>
    </source>
</evidence>
<reference evidence="3" key="1">
    <citation type="submission" date="2018-06" db="EMBL/GenBank/DDBJ databases">
        <authorList>
            <person name="Zhirakovskaya E."/>
        </authorList>
    </citation>
    <scope>NUCLEOTIDE SEQUENCE</scope>
</reference>
<dbReference type="InterPro" id="IPR050559">
    <property type="entry name" value="P-Pant_transferase_sf"/>
</dbReference>
<dbReference type="EC" id="2.7.8.7" evidence="3"/>
<protein>
    <submittedName>
        <fullName evidence="3">Holo-[acyl-carrier protein] synthase</fullName>
        <ecNumber evidence="3">2.7.8.7</ecNumber>
    </submittedName>
</protein>
<evidence type="ECO:0000259" key="2">
    <source>
        <dbReference type="Pfam" id="PF01648"/>
    </source>
</evidence>
<dbReference type="InterPro" id="IPR008278">
    <property type="entry name" value="4-PPantetheinyl_Trfase_dom"/>
</dbReference>
<accession>A0A3B0TJU6</accession>
<dbReference type="Gene3D" id="3.90.470.20">
    <property type="entry name" value="4'-phosphopantetheinyl transferase domain"/>
    <property type="match status" value="1"/>
</dbReference>
<dbReference type="AlphaFoldDB" id="A0A3B0TJU6"/>